<gene>
    <name evidence="1" type="ORF">PRZ01_12440</name>
</gene>
<accession>A0ABT5KSV0</accession>
<reference evidence="1 2" key="1">
    <citation type="submission" date="2022-10" db="EMBL/GenBank/DDBJ databases">
        <title>paucibacter sp. hw8 Genome sequencing.</title>
        <authorList>
            <person name="Park S."/>
        </authorList>
    </citation>
    <scope>NUCLEOTIDE SEQUENCE [LARGE SCALE GENOMIC DNA]</scope>
    <source>
        <strain evidence="2">hw8</strain>
    </source>
</reference>
<dbReference type="Proteomes" id="UP001219862">
    <property type="component" value="Unassembled WGS sequence"/>
</dbReference>
<dbReference type="EMBL" id="JAQQXS010000010">
    <property type="protein sequence ID" value="MDC8785999.1"/>
    <property type="molecule type" value="Genomic_DNA"/>
</dbReference>
<name>A0ABT5KSV0_9BURK</name>
<comment type="caution">
    <text evidence="1">The sequence shown here is derived from an EMBL/GenBank/DDBJ whole genome shotgun (WGS) entry which is preliminary data.</text>
</comment>
<sequence length="159" mass="18260">MTPRSSNDSKSSWTDEAIVNKLEELRRLCLDSDKPDFFPQTLIEFCEWTDESKNIKAFTRPVLYKKLNNQRRDEAQSLIRAGIQRWSATSTGDGARIRDLETLTKMLTSRYHQERQHRIDAQRESSALRASVDSLNAKLRELTGSRSVKLVTRSASKGD</sequence>
<keyword evidence="2" id="KW-1185">Reference proteome</keyword>
<protein>
    <submittedName>
        <fullName evidence="1">Uncharacterized protein</fullName>
    </submittedName>
</protein>
<organism evidence="1 2">
    <name type="scientific">Roseateles koreensis</name>
    <dbReference type="NCBI Taxonomy" id="2987526"/>
    <lineage>
        <taxon>Bacteria</taxon>
        <taxon>Pseudomonadati</taxon>
        <taxon>Pseudomonadota</taxon>
        <taxon>Betaproteobacteria</taxon>
        <taxon>Burkholderiales</taxon>
        <taxon>Sphaerotilaceae</taxon>
        <taxon>Roseateles</taxon>
    </lineage>
</organism>
<evidence type="ECO:0000313" key="1">
    <source>
        <dbReference type="EMBL" id="MDC8785999.1"/>
    </source>
</evidence>
<evidence type="ECO:0000313" key="2">
    <source>
        <dbReference type="Proteomes" id="UP001219862"/>
    </source>
</evidence>
<dbReference type="RefSeq" id="WP_273597114.1">
    <property type="nucleotide sequence ID" value="NZ_JAQQXS010000010.1"/>
</dbReference>
<proteinExistence type="predicted"/>